<protein>
    <submittedName>
        <fullName evidence="1">Uncharacterized protein</fullName>
    </submittedName>
</protein>
<sequence length="120" mass="11985">MIDTGTLIATSQKYLEEGNASVRGGGCLVCPSSGSLPYSVGEPIFGLGPSNKLVYNQIDGCGGVSSVLPSGSGGISLIHGDGGIKAHTDLNKDNVRGDSLGLIGKAYGEGECGSDAPLVM</sequence>
<gene>
    <name evidence="1" type="ORF">KI387_043582</name>
</gene>
<evidence type="ECO:0000313" key="1">
    <source>
        <dbReference type="EMBL" id="KAH9291228.1"/>
    </source>
</evidence>
<keyword evidence="2" id="KW-1185">Reference proteome</keyword>
<dbReference type="EMBL" id="JAHRHJ020003757">
    <property type="protein sequence ID" value="KAH9291228.1"/>
    <property type="molecule type" value="Genomic_DNA"/>
</dbReference>
<reference evidence="1 2" key="1">
    <citation type="journal article" date="2021" name="Nat. Plants">
        <title>The Taxus genome provides insights into paclitaxel biosynthesis.</title>
        <authorList>
            <person name="Xiong X."/>
            <person name="Gou J."/>
            <person name="Liao Q."/>
            <person name="Li Y."/>
            <person name="Zhou Q."/>
            <person name="Bi G."/>
            <person name="Li C."/>
            <person name="Du R."/>
            <person name="Wang X."/>
            <person name="Sun T."/>
            <person name="Guo L."/>
            <person name="Liang H."/>
            <person name="Lu P."/>
            <person name="Wu Y."/>
            <person name="Zhang Z."/>
            <person name="Ro D.K."/>
            <person name="Shang Y."/>
            <person name="Huang S."/>
            <person name="Yan J."/>
        </authorList>
    </citation>
    <scope>NUCLEOTIDE SEQUENCE [LARGE SCALE GENOMIC DNA]</scope>
    <source>
        <strain evidence="1">Ta-2019</strain>
    </source>
</reference>
<accession>A0AA38C7T0</accession>
<organism evidence="1 2">
    <name type="scientific">Taxus chinensis</name>
    <name type="common">Chinese yew</name>
    <name type="synonym">Taxus wallichiana var. chinensis</name>
    <dbReference type="NCBI Taxonomy" id="29808"/>
    <lineage>
        <taxon>Eukaryota</taxon>
        <taxon>Viridiplantae</taxon>
        <taxon>Streptophyta</taxon>
        <taxon>Embryophyta</taxon>
        <taxon>Tracheophyta</taxon>
        <taxon>Spermatophyta</taxon>
        <taxon>Pinopsida</taxon>
        <taxon>Pinidae</taxon>
        <taxon>Conifers II</taxon>
        <taxon>Cupressales</taxon>
        <taxon>Taxaceae</taxon>
        <taxon>Taxus</taxon>
    </lineage>
</organism>
<dbReference type="AlphaFoldDB" id="A0AA38C7T0"/>
<dbReference type="Proteomes" id="UP000824469">
    <property type="component" value="Unassembled WGS sequence"/>
</dbReference>
<proteinExistence type="predicted"/>
<name>A0AA38C7T0_TAXCH</name>
<evidence type="ECO:0000313" key="2">
    <source>
        <dbReference type="Proteomes" id="UP000824469"/>
    </source>
</evidence>
<feature type="non-terminal residue" evidence="1">
    <location>
        <position position="120"/>
    </location>
</feature>
<comment type="caution">
    <text evidence="1">The sequence shown here is derived from an EMBL/GenBank/DDBJ whole genome shotgun (WGS) entry which is preliminary data.</text>
</comment>